<dbReference type="SMART" id="SM00283">
    <property type="entry name" value="MA"/>
    <property type="match status" value="1"/>
</dbReference>
<gene>
    <name evidence="11" type="ORF">SAMN04488509_102107</name>
</gene>
<dbReference type="GO" id="GO:0005886">
    <property type="term" value="C:plasma membrane"/>
    <property type="evidence" value="ECO:0007669"/>
    <property type="project" value="TreeGrafter"/>
</dbReference>
<dbReference type="OrthoDB" id="9781845at2"/>
<dbReference type="GO" id="GO:0004888">
    <property type="term" value="F:transmembrane signaling receptor activity"/>
    <property type="evidence" value="ECO:0007669"/>
    <property type="project" value="TreeGrafter"/>
</dbReference>
<dbReference type="AlphaFoldDB" id="A0A1G6U0V8"/>
<dbReference type="RefSeq" id="WP_091239724.1">
    <property type="nucleotide sequence ID" value="NZ_FNAG01000002.1"/>
</dbReference>
<dbReference type="InterPro" id="IPR004089">
    <property type="entry name" value="MCPsignal_dom"/>
</dbReference>
<evidence type="ECO:0000313" key="11">
    <source>
        <dbReference type="EMBL" id="SDD34951.1"/>
    </source>
</evidence>
<dbReference type="InterPro" id="IPR025991">
    <property type="entry name" value="Chemoreceptor_zinc-bind_dom"/>
</dbReference>
<keyword evidence="6" id="KW-0175">Coiled coil</keyword>
<dbReference type="EMBL" id="FNAG01000002">
    <property type="protein sequence ID" value="SDD34951.1"/>
    <property type="molecule type" value="Genomic_DNA"/>
</dbReference>
<evidence type="ECO:0000256" key="1">
    <source>
        <dbReference type="ARBA" id="ARBA00004370"/>
    </source>
</evidence>
<dbReference type="FunFam" id="1.10.287.950:FF:000001">
    <property type="entry name" value="Methyl-accepting chemotaxis sensory transducer"/>
    <property type="match status" value="1"/>
</dbReference>
<proteinExistence type="inferred from homology"/>
<dbReference type="InterPro" id="IPR000014">
    <property type="entry name" value="PAS"/>
</dbReference>
<evidence type="ECO:0000259" key="10">
    <source>
        <dbReference type="PROSITE" id="PS50885"/>
    </source>
</evidence>
<dbReference type="PROSITE" id="PS50112">
    <property type="entry name" value="PAS"/>
    <property type="match status" value="1"/>
</dbReference>
<dbReference type="SMART" id="SM00091">
    <property type="entry name" value="PAS"/>
    <property type="match status" value="1"/>
</dbReference>
<evidence type="ECO:0000256" key="7">
    <source>
        <dbReference type="SAM" id="Phobius"/>
    </source>
</evidence>
<dbReference type="PROSITE" id="PS50885">
    <property type="entry name" value="HAMP"/>
    <property type="match status" value="2"/>
</dbReference>
<keyword evidence="7" id="KW-1133">Transmembrane helix</keyword>
<evidence type="ECO:0000313" key="12">
    <source>
        <dbReference type="Proteomes" id="UP000199603"/>
    </source>
</evidence>
<evidence type="ECO:0000259" key="8">
    <source>
        <dbReference type="PROSITE" id="PS50111"/>
    </source>
</evidence>
<dbReference type="PANTHER" id="PTHR43531">
    <property type="entry name" value="PROTEIN ICFG"/>
    <property type="match status" value="1"/>
</dbReference>
<dbReference type="SUPFAM" id="SSF55785">
    <property type="entry name" value="PYP-like sensor domain (PAS domain)"/>
    <property type="match status" value="1"/>
</dbReference>
<keyword evidence="3 5" id="KW-0807">Transducer</keyword>
<dbReference type="InterPro" id="IPR051310">
    <property type="entry name" value="MCP_chemotaxis"/>
</dbReference>
<keyword evidence="7" id="KW-0812">Transmembrane</keyword>
<dbReference type="InterPro" id="IPR003660">
    <property type="entry name" value="HAMP_dom"/>
</dbReference>
<dbReference type="GO" id="GO:0006935">
    <property type="term" value="P:chemotaxis"/>
    <property type="evidence" value="ECO:0007669"/>
    <property type="project" value="TreeGrafter"/>
</dbReference>
<feature type="domain" description="PAS" evidence="9">
    <location>
        <begin position="396"/>
        <end position="438"/>
    </location>
</feature>
<dbReference type="Proteomes" id="UP000199603">
    <property type="component" value="Unassembled WGS sequence"/>
</dbReference>
<keyword evidence="2" id="KW-0488">Methylation</keyword>
<dbReference type="PANTHER" id="PTHR43531:SF14">
    <property type="entry name" value="METHYL-ACCEPTING CHEMOTAXIS PROTEIN I-RELATED"/>
    <property type="match status" value="1"/>
</dbReference>
<dbReference type="Pfam" id="PF00015">
    <property type="entry name" value="MCPsignal"/>
    <property type="match status" value="1"/>
</dbReference>
<feature type="domain" description="HAMP" evidence="10">
    <location>
        <begin position="346"/>
        <end position="388"/>
    </location>
</feature>
<dbReference type="SMART" id="SM00304">
    <property type="entry name" value="HAMP"/>
    <property type="match status" value="3"/>
</dbReference>
<feature type="domain" description="HAMP" evidence="10">
    <location>
        <begin position="558"/>
        <end position="610"/>
    </location>
</feature>
<evidence type="ECO:0000256" key="3">
    <source>
        <dbReference type="ARBA" id="ARBA00023224"/>
    </source>
</evidence>
<evidence type="ECO:0000256" key="5">
    <source>
        <dbReference type="PROSITE-ProRule" id="PRU00284"/>
    </source>
</evidence>
<evidence type="ECO:0000256" key="2">
    <source>
        <dbReference type="ARBA" id="ARBA00022481"/>
    </source>
</evidence>
<dbReference type="Gene3D" id="3.30.450.20">
    <property type="entry name" value="PAS domain"/>
    <property type="match status" value="1"/>
</dbReference>
<dbReference type="Gene3D" id="1.20.120.30">
    <property type="entry name" value="Aspartate receptor, ligand-binding domain"/>
    <property type="match status" value="1"/>
</dbReference>
<name>A0A1G6U0V8_9GAMM</name>
<comment type="subcellular location">
    <subcellularLocation>
        <location evidence="1">Membrane</location>
    </subcellularLocation>
</comment>
<dbReference type="Pfam" id="PF18947">
    <property type="entry name" value="HAMP_2"/>
    <property type="match status" value="1"/>
</dbReference>
<dbReference type="PROSITE" id="PS50111">
    <property type="entry name" value="CHEMOTAXIS_TRANSDUC_2"/>
    <property type="match status" value="1"/>
</dbReference>
<dbReference type="CDD" id="cd11386">
    <property type="entry name" value="MCP_signal"/>
    <property type="match status" value="1"/>
</dbReference>
<accession>A0A1G6U0V8</accession>
<feature type="coiled-coil region" evidence="6">
    <location>
        <begin position="634"/>
        <end position="671"/>
    </location>
</feature>
<reference evidence="11 12" key="1">
    <citation type="submission" date="2016-10" db="EMBL/GenBank/DDBJ databases">
        <authorList>
            <person name="de Groot N.N."/>
        </authorList>
    </citation>
    <scope>NUCLEOTIDE SEQUENCE [LARGE SCALE GENOMIC DNA]</scope>
    <source>
        <strain evidence="11 12">DSM 16957</strain>
    </source>
</reference>
<evidence type="ECO:0000256" key="6">
    <source>
        <dbReference type="SAM" id="Coils"/>
    </source>
</evidence>
<keyword evidence="12" id="KW-1185">Reference proteome</keyword>
<sequence length="988" mass="105891">MPLALRWNSLRFKLGLLGLLAVIAVLLPVSVLLESVGDDIEVSRYELSGIAPLDQGLRLVAALQDERGRAAAGDAAALPEVSRAVDAQLEELVRGLTERPDFNASTEAALALQRQRAETRPSAGDSAGEAFARGSRGVDGALALLDTLRDESAYSYTPYPESYHLMLAVLTHLPEYREGLARAQVAGALWLQDAQTALAQGALLPPSSYGVDLAMGRARQSYETLLRELAKAEGLNPTTGEALRGLRARIGETWTAAETLFQGGWRGGAEVQAEGWAQTFSQAIAAGDQGKEAALAQLAALSQAQMEASQRSLYVSAGVAVGLILVLGALLWRRIGQIVGTAEFTAQLAGRIAEGRLDNVIRPIPMDELGELVQALSRMQAELKTRIDSERALAAENLRVRMALDSASIGVMIADAEGRIVYVNPSVLKVLSEARDELRKRLPDFDPARVLGSNFDIFHRDPAHNRQLIGGLVQRHVSRISVGKAHFALSANPIFSEDGTRVGTALEWQDRTAAANFNTELRRVVQAAQAGDLGVRMDEAGYDDRFVEVARTINGLVEVVSTSIETVQAVLAGLADGDLSERVDAELKGLFGQLKRDTNTSVERLSEMVGNIRQAVAAMNTAAAEIASGNSDLSTRTEQAAANLEETAAAMEELTSTVRQTAENAQQANRMAREAAEVARSGGDSVVGLVRTMAEIEAASRKVSDIISVIDGIAFQTNILALNAAVEAARAGEQGRGFAVVAGEVRALAQRSAAAAKEISTLIRESVDAVNHGAEQVEGTRRTIEGIVHAAGQVATLVAEISSATAEQIQGIDQVNLSLNELDQMTQQNAALVEEVSAAAHGLDDQANELSTVMTRFRLDRRMVADDALGLDFEAMIRGHRSWKKRLMSDLNGHGDPIDPATACVDNACPLGKWIYSDGRARYGQLPELESLRLQHARFHSCAGEIATHIRQGRQDEAERVLTSDLVERTTETVAAIRSLKRAAARTL</sequence>
<dbReference type="Gene3D" id="6.10.340.10">
    <property type="match status" value="1"/>
</dbReference>
<comment type="similarity">
    <text evidence="4">Belongs to the methyl-accepting chemotaxis (MCP) protein family.</text>
</comment>
<evidence type="ECO:0000256" key="4">
    <source>
        <dbReference type="ARBA" id="ARBA00029447"/>
    </source>
</evidence>
<dbReference type="STRING" id="265719.SAMN04488509_102107"/>
<evidence type="ECO:0000259" key="9">
    <source>
        <dbReference type="PROSITE" id="PS50112"/>
    </source>
</evidence>
<dbReference type="Gene3D" id="1.10.287.950">
    <property type="entry name" value="Methyl-accepting chemotaxis protein"/>
    <property type="match status" value="1"/>
</dbReference>
<feature type="domain" description="Methyl-accepting transducer" evidence="8">
    <location>
        <begin position="615"/>
        <end position="844"/>
    </location>
</feature>
<dbReference type="Pfam" id="PF13682">
    <property type="entry name" value="CZB"/>
    <property type="match status" value="1"/>
</dbReference>
<dbReference type="SUPFAM" id="SSF58104">
    <property type="entry name" value="Methyl-accepting chemotaxis protein (MCP) signaling domain"/>
    <property type="match status" value="1"/>
</dbReference>
<dbReference type="InterPro" id="IPR035965">
    <property type="entry name" value="PAS-like_dom_sf"/>
</dbReference>
<protein>
    <submittedName>
        <fullName evidence="11">PAS domain-containing protein</fullName>
    </submittedName>
</protein>
<feature type="transmembrane region" description="Helical" evidence="7">
    <location>
        <begin position="313"/>
        <end position="332"/>
    </location>
</feature>
<dbReference type="CDD" id="cd00130">
    <property type="entry name" value="PAS"/>
    <property type="match status" value="1"/>
</dbReference>
<dbReference type="Pfam" id="PF13188">
    <property type="entry name" value="PAS_8"/>
    <property type="match status" value="1"/>
</dbReference>
<organism evidence="11 12">
    <name type="scientific">Aquimonas voraii</name>
    <dbReference type="NCBI Taxonomy" id="265719"/>
    <lineage>
        <taxon>Bacteria</taxon>
        <taxon>Pseudomonadati</taxon>
        <taxon>Pseudomonadota</taxon>
        <taxon>Gammaproteobacteria</taxon>
        <taxon>Lysobacterales</taxon>
        <taxon>Lysobacteraceae</taxon>
        <taxon>Aquimonas</taxon>
    </lineage>
</organism>
<keyword evidence="7" id="KW-0472">Membrane</keyword>
<dbReference type="GO" id="GO:0007165">
    <property type="term" value="P:signal transduction"/>
    <property type="evidence" value="ECO:0007669"/>
    <property type="project" value="UniProtKB-KW"/>
</dbReference>